<proteinExistence type="predicted"/>
<gene>
    <name evidence="1" type="ORF">Tco_0938657</name>
</gene>
<sequence>MQRGPGQSRYWKEERHTYLMSVAGTDSLVYLVSSSAGVYSSADFPVPAPTVMTIRPAPQANQGQTYYGMQRMVNPPDQFYREQQRQYI</sequence>
<keyword evidence="2" id="KW-1185">Reference proteome</keyword>
<reference evidence="1" key="2">
    <citation type="submission" date="2022-01" db="EMBL/GenBank/DDBJ databases">
        <authorList>
            <person name="Yamashiro T."/>
            <person name="Shiraishi A."/>
            <person name="Satake H."/>
            <person name="Nakayama K."/>
        </authorList>
    </citation>
    <scope>NUCLEOTIDE SEQUENCE</scope>
</reference>
<name>A0ABQ5DKC5_9ASTR</name>
<dbReference type="Proteomes" id="UP001151760">
    <property type="component" value="Unassembled WGS sequence"/>
</dbReference>
<protein>
    <submittedName>
        <fullName evidence="1">Uncharacterized protein</fullName>
    </submittedName>
</protein>
<dbReference type="EMBL" id="BQNB010015332">
    <property type="protein sequence ID" value="GJT38792.1"/>
    <property type="molecule type" value="Genomic_DNA"/>
</dbReference>
<evidence type="ECO:0000313" key="1">
    <source>
        <dbReference type="EMBL" id="GJT38792.1"/>
    </source>
</evidence>
<evidence type="ECO:0000313" key="2">
    <source>
        <dbReference type="Proteomes" id="UP001151760"/>
    </source>
</evidence>
<reference evidence="1" key="1">
    <citation type="journal article" date="2022" name="Int. J. Mol. Sci.">
        <title>Draft Genome of Tanacetum Coccineum: Genomic Comparison of Closely Related Tanacetum-Family Plants.</title>
        <authorList>
            <person name="Yamashiro T."/>
            <person name="Shiraishi A."/>
            <person name="Nakayama K."/>
            <person name="Satake H."/>
        </authorList>
    </citation>
    <scope>NUCLEOTIDE SEQUENCE</scope>
</reference>
<comment type="caution">
    <text evidence="1">The sequence shown here is derived from an EMBL/GenBank/DDBJ whole genome shotgun (WGS) entry which is preliminary data.</text>
</comment>
<accession>A0ABQ5DKC5</accession>
<organism evidence="1 2">
    <name type="scientific">Tanacetum coccineum</name>
    <dbReference type="NCBI Taxonomy" id="301880"/>
    <lineage>
        <taxon>Eukaryota</taxon>
        <taxon>Viridiplantae</taxon>
        <taxon>Streptophyta</taxon>
        <taxon>Embryophyta</taxon>
        <taxon>Tracheophyta</taxon>
        <taxon>Spermatophyta</taxon>
        <taxon>Magnoliopsida</taxon>
        <taxon>eudicotyledons</taxon>
        <taxon>Gunneridae</taxon>
        <taxon>Pentapetalae</taxon>
        <taxon>asterids</taxon>
        <taxon>campanulids</taxon>
        <taxon>Asterales</taxon>
        <taxon>Asteraceae</taxon>
        <taxon>Asteroideae</taxon>
        <taxon>Anthemideae</taxon>
        <taxon>Anthemidinae</taxon>
        <taxon>Tanacetum</taxon>
    </lineage>
</organism>